<dbReference type="KEGG" id="vg:80541596"/>
<comment type="function">
    <text evidence="1">Plays a role in viral cell-to-cell propagation, by facilitating genome transport to neighboring plant cells through plasmosdesmata,.</text>
</comment>
<feature type="transmembrane region" description="Helical" evidence="13">
    <location>
        <begin position="77"/>
        <end position="94"/>
    </location>
</feature>
<feature type="transmembrane region" description="Helical" evidence="13">
    <location>
        <begin position="12"/>
        <end position="29"/>
    </location>
</feature>
<dbReference type="GO" id="GO:0046740">
    <property type="term" value="P:transport of virus in host, cell to cell"/>
    <property type="evidence" value="ECO:0007669"/>
    <property type="project" value="UniProtKB-KW"/>
</dbReference>
<proteinExistence type="inferred from homology"/>
<evidence type="ECO:0000256" key="13">
    <source>
        <dbReference type="SAM" id="Phobius"/>
    </source>
</evidence>
<dbReference type="Proteomes" id="UP001162023">
    <property type="component" value="Segment"/>
</dbReference>
<keyword evidence="6 13" id="KW-0812">Transmembrane</keyword>
<evidence type="ECO:0000256" key="4">
    <source>
        <dbReference type="ARBA" id="ARBA00013304"/>
    </source>
</evidence>
<evidence type="ECO:0000256" key="12">
    <source>
        <dbReference type="ARBA" id="ARBA00032240"/>
    </source>
</evidence>
<evidence type="ECO:0000256" key="10">
    <source>
        <dbReference type="ARBA" id="ARBA00023136"/>
    </source>
</evidence>
<comment type="similarity">
    <text evidence="3">Belongs to the Tymovirales TGBp2 protein family.</text>
</comment>
<dbReference type="RefSeq" id="YP_010802811.1">
    <property type="nucleotide sequence ID" value="NC_077040.1"/>
</dbReference>
<evidence type="ECO:0000313" key="15">
    <source>
        <dbReference type="Proteomes" id="UP001162023"/>
    </source>
</evidence>
<evidence type="ECO:0000256" key="3">
    <source>
        <dbReference type="ARBA" id="ARBA00010321"/>
    </source>
</evidence>
<keyword evidence="10 13" id="KW-0472">Membrane</keyword>
<evidence type="ECO:0000256" key="7">
    <source>
        <dbReference type="ARBA" id="ARBA00022870"/>
    </source>
</evidence>
<protein>
    <recommendedName>
        <fullName evidence="4">Movement protein TGB2</fullName>
    </recommendedName>
    <alternativeName>
        <fullName evidence="12">Triple gene block 2 protein</fullName>
    </alternativeName>
</protein>
<dbReference type="GeneID" id="80541596"/>
<dbReference type="InterPro" id="IPR001896">
    <property type="entry name" value="Plant_vir_prot"/>
</dbReference>
<evidence type="ECO:0000256" key="1">
    <source>
        <dbReference type="ARBA" id="ARBA00002252"/>
    </source>
</evidence>
<sequence>MSFQQPADWSKSLKPLIIGAGVALVVHFLRTSNLPPVGDNIHSLPHGGFYQDGTKRVHYCGPKGEFPGTGLFKLGNSQLALVTVILLSALIYAIEKFSPRGPRRCSCHPHPCVCR</sequence>
<name>A0A7D5AWT5_9VIRU</name>
<evidence type="ECO:0000256" key="6">
    <source>
        <dbReference type="ARBA" id="ARBA00022692"/>
    </source>
</evidence>
<keyword evidence="11" id="KW-1038">Host endoplasmic reticulum</keyword>
<keyword evidence="7" id="KW-1043">Host membrane</keyword>
<dbReference type="Pfam" id="PF01307">
    <property type="entry name" value="Plant_vir_prot"/>
    <property type="match status" value="1"/>
</dbReference>
<evidence type="ECO:0000256" key="8">
    <source>
        <dbReference type="ARBA" id="ARBA00022989"/>
    </source>
</evidence>
<dbReference type="EMBL" id="MN553040">
    <property type="protein sequence ID" value="QKV50511.1"/>
    <property type="molecule type" value="Genomic_RNA"/>
</dbReference>
<keyword evidence="15" id="KW-1185">Reference proteome</keyword>
<evidence type="ECO:0000256" key="2">
    <source>
        <dbReference type="ARBA" id="ARBA00004625"/>
    </source>
</evidence>
<comment type="subcellular location">
    <subcellularLocation>
        <location evidence="2">Host endoplasmic reticulum membrane</location>
    </subcellularLocation>
</comment>
<accession>A0A7D5AWT5</accession>
<evidence type="ECO:0000313" key="14">
    <source>
        <dbReference type="EMBL" id="QKV50511.1"/>
    </source>
</evidence>
<keyword evidence="8 13" id="KW-1133">Transmembrane helix</keyword>
<gene>
    <name evidence="14" type="primary">ORF2</name>
</gene>
<evidence type="ECO:0000256" key="5">
    <source>
        <dbReference type="ARBA" id="ARBA00022448"/>
    </source>
</evidence>
<evidence type="ECO:0000256" key="9">
    <source>
        <dbReference type="ARBA" id="ARBA00023031"/>
    </source>
</evidence>
<reference evidence="14" key="1">
    <citation type="journal article" date="2020" name="Arch.">
        <title>A novel foveavirus identified in wild grapevine (Vitis vinifera subsp. sylvestris).</title>
        <authorList>
            <person name="Reynard J.-S."/>
            <person name="Brodard J."/>
            <person name="Remoliff E."/>
            <person name="Lefebvre M."/>
            <person name="Schumpp O."/>
            <person name="Candresse T."/>
        </authorList>
    </citation>
    <scope>NUCLEOTIDE SEQUENCE</scope>
</reference>
<dbReference type="GO" id="GO:0044167">
    <property type="term" value="C:host cell endoplasmic reticulum membrane"/>
    <property type="evidence" value="ECO:0007669"/>
    <property type="project" value="UniProtKB-SubCell"/>
</dbReference>
<keyword evidence="9" id="KW-0916">Viral movement protein</keyword>
<keyword evidence="5" id="KW-0813">Transport</keyword>
<evidence type="ECO:0000256" key="11">
    <source>
        <dbReference type="ARBA" id="ARBA00023184"/>
    </source>
</evidence>
<organism evidence="14 15">
    <name type="scientific">Grapevine foveavirus A</name>
    <dbReference type="NCBI Taxonomy" id="2763538"/>
    <lineage>
        <taxon>Viruses</taxon>
        <taxon>Riboviria</taxon>
        <taxon>Orthornavirae</taxon>
        <taxon>Kitrinoviricota</taxon>
        <taxon>Alsuviricetes</taxon>
        <taxon>Tymovirales</taxon>
        <taxon>Betaflexiviridae</taxon>
        <taxon>Quinvirinae</taxon>
        <taxon>Foveavirus</taxon>
        <taxon>Foveavirus alphavitis</taxon>
    </lineage>
</organism>